<feature type="region of interest" description="Disordered" evidence="1">
    <location>
        <begin position="1"/>
        <end position="42"/>
    </location>
</feature>
<organism evidence="2">
    <name type="scientific">uncultured Thermomicrobiales bacterium</name>
    <dbReference type="NCBI Taxonomy" id="1645740"/>
    <lineage>
        <taxon>Bacteria</taxon>
        <taxon>Pseudomonadati</taxon>
        <taxon>Thermomicrobiota</taxon>
        <taxon>Thermomicrobia</taxon>
        <taxon>Thermomicrobiales</taxon>
        <taxon>environmental samples</taxon>
    </lineage>
</organism>
<feature type="compositionally biased region" description="Basic and acidic residues" evidence="1">
    <location>
        <begin position="1"/>
        <end position="12"/>
    </location>
</feature>
<name>A0A6J4V6Y2_9BACT</name>
<gene>
    <name evidence="2" type="ORF">AVDCRST_MAG18-1918</name>
</gene>
<feature type="compositionally biased region" description="Low complexity" evidence="1">
    <location>
        <begin position="15"/>
        <end position="30"/>
    </location>
</feature>
<feature type="non-terminal residue" evidence="2">
    <location>
        <position position="1"/>
    </location>
</feature>
<evidence type="ECO:0000313" key="2">
    <source>
        <dbReference type="EMBL" id="CAA9570400.1"/>
    </source>
</evidence>
<feature type="non-terminal residue" evidence="2">
    <location>
        <position position="71"/>
    </location>
</feature>
<accession>A0A6J4V6Y2</accession>
<evidence type="ECO:0000256" key="1">
    <source>
        <dbReference type="SAM" id="MobiDB-lite"/>
    </source>
</evidence>
<proteinExistence type="predicted"/>
<sequence length="71" mass="7810">DKRDAARDDQRARRGVAGWADGRGAAGATRYPHDAGGRRAQRASVAACRVPGDAGCRRRQVGDRPLRRRWL</sequence>
<protein>
    <submittedName>
        <fullName evidence="2">Uncharacterized protein</fullName>
    </submittedName>
</protein>
<dbReference type="EMBL" id="CADCWN010000149">
    <property type="protein sequence ID" value="CAA9570400.1"/>
    <property type="molecule type" value="Genomic_DNA"/>
</dbReference>
<reference evidence="2" key="1">
    <citation type="submission" date="2020-02" db="EMBL/GenBank/DDBJ databases">
        <authorList>
            <person name="Meier V. D."/>
        </authorList>
    </citation>
    <scope>NUCLEOTIDE SEQUENCE</scope>
    <source>
        <strain evidence="2">AVDCRST_MAG18</strain>
    </source>
</reference>
<dbReference type="AlphaFoldDB" id="A0A6J4V6Y2"/>